<name>A0A8T0HJV4_CERPU</name>
<protein>
    <recommendedName>
        <fullName evidence="3">Core Histone H2A/H2B/H3 domain-containing protein</fullName>
    </recommendedName>
</protein>
<dbReference type="AlphaFoldDB" id="A0A8T0HJV4"/>
<evidence type="ECO:0000256" key="1">
    <source>
        <dbReference type="ARBA" id="ARBA00010343"/>
    </source>
</evidence>
<dbReference type="InterPro" id="IPR000164">
    <property type="entry name" value="Histone_H3/CENP-A"/>
</dbReference>
<feature type="compositionally biased region" description="Basic residues" evidence="2">
    <location>
        <begin position="1"/>
        <end position="13"/>
    </location>
</feature>
<dbReference type="InterPro" id="IPR007125">
    <property type="entry name" value="H2A/H2B/H3"/>
</dbReference>
<sequence length="133" mass="14876">MARRKSTPLHGNHRASTSGTAGGAAAPRAKKPHRWKAGTVALREIRKYQKNGDLLIPRLPFARYVKEITSMFASDVSRWTAEALTALQEATEDYVVHLFEDTNLCAIHAKRVTIMPKDLQLARRLRGVIDRAS</sequence>
<dbReference type="GO" id="GO:0046982">
    <property type="term" value="F:protein heterodimerization activity"/>
    <property type="evidence" value="ECO:0007669"/>
    <property type="project" value="InterPro"/>
</dbReference>
<dbReference type="InterPro" id="IPR009072">
    <property type="entry name" value="Histone-fold"/>
</dbReference>
<feature type="region of interest" description="Disordered" evidence="2">
    <location>
        <begin position="1"/>
        <end position="34"/>
    </location>
</feature>
<dbReference type="Pfam" id="PF00125">
    <property type="entry name" value="Histone"/>
    <property type="match status" value="1"/>
</dbReference>
<keyword evidence="5" id="KW-1185">Reference proteome</keyword>
<organism evidence="4 5">
    <name type="scientific">Ceratodon purpureus</name>
    <name type="common">Fire moss</name>
    <name type="synonym">Dicranum purpureum</name>
    <dbReference type="NCBI Taxonomy" id="3225"/>
    <lineage>
        <taxon>Eukaryota</taxon>
        <taxon>Viridiplantae</taxon>
        <taxon>Streptophyta</taxon>
        <taxon>Embryophyta</taxon>
        <taxon>Bryophyta</taxon>
        <taxon>Bryophytina</taxon>
        <taxon>Bryopsida</taxon>
        <taxon>Dicranidae</taxon>
        <taxon>Pseudoditrichales</taxon>
        <taxon>Ditrichaceae</taxon>
        <taxon>Ceratodon</taxon>
    </lineage>
</organism>
<dbReference type="PANTHER" id="PTHR45810:SF1">
    <property type="entry name" value="HISTONE H3-LIKE CENTROMERIC PROTEIN A"/>
    <property type="match status" value="1"/>
</dbReference>
<evidence type="ECO:0000313" key="4">
    <source>
        <dbReference type="EMBL" id="KAG0571072.1"/>
    </source>
</evidence>
<feature type="compositionally biased region" description="Low complexity" evidence="2">
    <location>
        <begin position="14"/>
        <end position="27"/>
    </location>
</feature>
<dbReference type="PANTHER" id="PTHR45810">
    <property type="entry name" value="HISTONE H3.2"/>
    <property type="match status" value="1"/>
</dbReference>
<proteinExistence type="inferred from homology"/>
<accession>A0A8T0HJV4</accession>
<evidence type="ECO:0000256" key="2">
    <source>
        <dbReference type="SAM" id="MobiDB-lite"/>
    </source>
</evidence>
<dbReference type="GO" id="GO:0030527">
    <property type="term" value="F:structural constituent of chromatin"/>
    <property type="evidence" value="ECO:0007669"/>
    <property type="project" value="InterPro"/>
</dbReference>
<dbReference type="SUPFAM" id="SSF47113">
    <property type="entry name" value="Histone-fold"/>
    <property type="match status" value="1"/>
</dbReference>
<evidence type="ECO:0000313" key="5">
    <source>
        <dbReference type="Proteomes" id="UP000822688"/>
    </source>
</evidence>
<reference evidence="4 5" key="1">
    <citation type="submission" date="2020-06" db="EMBL/GenBank/DDBJ databases">
        <title>WGS assembly of Ceratodon purpureus strain R40.</title>
        <authorList>
            <person name="Carey S.B."/>
            <person name="Jenkins J."/>
            <person name="Shu S."/>
            <person name="Lovell J.T."/>
            <person name="Sreedasyam A."/>
            <person name="Maumus F."/>
            <person name="Tiley G.P."/>
            <person name="Fernandez-Pozo N."/>
            <person name="Barry K."/>
            <person name="Chen C."/>
            <person name="Wang M."/>
            <person name="Lipzen A."/>
            <person name="Daum C."/>
            <person name="Saski C.A."/>
            <person name="Payton A.C."/>
            <person name="Mcbreen J.C."/>
            <person name="Conrad R.E."/>
            <person name="Kollar L.M."/>
            <person name="Olsson S."/>
            <person name="Huttunen S."/>
            <person name="Landis J.B."/>
            <person name="Wickett N.J."/>
            <person name="Johnson M.G."/>
            <person name="Rensing S.A."/>
            <person name="Grimwood J."/>
            <person name="Schmutz J."/>
            <person name="Mcdaniel S.F."/>
        </authorList>
    </citation>
    <scope>NUCLEOTIDE SEQUENCE [LARGE SCALE GENOMIC DNA]</scope>
    <source>
        <strain evidence="4 5">R40</strain>
    </source>
</reference>
<evidence type="ECO:0000259" key="3">
    <source>
        <dbReference type="Pfam" id="PF00125"/>
    </source>
</evidence>
<dbReference type="Proteomes" id="UP000822688">
    <property type="component" value="Chromosome 6"/>
</dbReference>
<dbReference type="GO" id="GO:0000786">
    <property type="term" value="C:nucleosome"/>
    <property type="evidence" value="ECO:0007669"/>
    <property type="project" value="InterPro"/>
</dbReference>
<feature type="domain" description="Core Histone H2A/H2B/H3" evidence="3">
    <location>
        <begin position="38"/>
        <end position="125"/>
    </location>
</feature>
<dbReference type="SMART" id="SM00428">
    <property type="entry name" value="H3"/>
    <property type="match status" value="1"/>
</dbReference>
<dbReference type="CDD" id="cd22911">
    <property type="entry name" value="HFD_H3"/>
    <property type="match status" value="1"/>
</dbReference>
<comment type="caution">
    <text evidence="4">The sequence shown here is derived from an EMBL/GenBank/DDBJ whole genome shotgun (WGS) entry which is preliminary data.</text>
</comment>
<gene>
    <name evidence="4" type="ORF">KC19_6G209100</name>
</gene>
<dbReference type="FunFam" id="1.10.20.10:FF:000088">
    <property type="entry name" value="Histone H3-like centromeric protein CSE4"/>
    <property type="match status" value="1"/>
</dbReference>
<dbReference type="GO" id="GO:0003677">
    <property type="term" value="F:DNA binding"/>
    <property type="evidence" value="ECO:0007669"/>
    <property type="project" value="InterPro"/>
</dbReference>
<dbReference type="Gene3D" id="1.10.20.10">
    <property type="entry name" value="Histone, subunit A"/>
    <property type="match status" value="1"/>
</dbReference>
<comment type="similarity">
    <text evidence="1">Belongs to the histone H3 family.</text>
</comment>
<dbReference type="EMBL" id="CM026427">
    <property type="protein sequence ID" value="KAG0571072.1"/>
    <property type="molecule type" value="Genomic_DNA"/>
</dbReference>